<evidence type="ECO:0000313" key="3">
    <source>
        <dbReference type="EMBL" id="CAD8859743.1"/>
    </source>
</evidence>
<evidence type="ECO:0000259" key="2">
    <source>
        <dbReference type="Pfam" id="PF04116"/>
    </source>
</evidence>
<dbReference type="EMBL" id="HBFQ01047797">
    <property type="protein sequence ID" value="CAD8859743.1"/>
    <property type="molecule type" value="Transcribed_RNA"/>
</dbReference>
<keyword evidence="1" id="KW-1133">Transmembrane helix</keyword>
<feature type="transmembrane region" description="Helical" evidence="1">
    <location>
        <begin position="30"/>
        <end position="48"/>
    </location>
</feature>
<keyword evidence="1" id="KW-0472">Membrane</keyword>
<protein>
    <recommendedName>
        <fullName evidence="2">Fatty acid hydroxylase domain-containing protein</fullName>
    </recommendedName>
</protein>
<dbReference type="GO" id="GO:0016491">
    <property type="term" value="F:oxidoreductase activity"/>
    <property type="evidence" value="ECO:0007669"/>
    <property type="project" value="InterPro"/>
</dbReference>
<sequence length="321" mass="36627">MAIAVGASGRIAKMVILGVYYWFIEHFNLFQVRTTFLVVGLVISRLCLADKTVSMKERTAHLIGDTVTYLVVKKVLYVYAVGSWGAFFVLGLALWYVPVEYCKFKLLGGPGVYRVEIGNGIQDQLSVFFVMLPYYLAGLTCEVSLDVTFMDFVNFLVALLLFDLVFGLSHYVSHRNKTMWNMHKKHHQYRQDQLCSFANFYADIYDSLSMTSGAYFSALYIILVRGNFASFTELATIAFLTHNKYAPRILNLMVFCEVDFLDDILGHEKMCAFHQAHHNGAMDRFSLSGMLTDQHFRSCDWLWSKFVPLDISKQSQADVVS</sequence>
<dbReference type="Pfam" id="PF04116">
    <property type="entry name" value="FA_hydroxylase"/>
    <property type="match status" value="1"/>
</dbReference>
<dbReference type="GO" id="GO:0005506">
    <property type="term" value="F:iron ion binding"/>
    <property type="evidence" value="ECO:0007669"/>
    <property type="project" value="InterPro"/>
</dbReference>
<keyword evidence="1" id="KW-0812">Transmembrane</keyword>
<name>A0A7S1FDS9_NOCSC</name>
<feature type="transmembrane region" description="Helical" evidence="1">
    <location>
        <begin position="7"/>
        <end position="24"/>
    </location>
</feature>
<dbReference type="InterPro" id="IPR006694">
    <property type="entry name" value="Fatty_acid_hydroxylase"/>
</dbReference>
<dbReference type="AlphaFoldDB" id="A0A7S1FDS9"/>
<reference evidence="3" key="1">
    <citation type="submission" date="2021-01" db="EMBL/GenBank/DDBJ databases">
        <authorList>
            <person name="Corre E."/>
            <person name="Pelletier E."/>
            <person name="Niang G."/>
            <person name="Scheremetjew M."/>
            <person name="Finn R."/>
            <person name="Kale V."/>
            <person name="Holt S."/>
            <person name="Cochrane G."/>
            <person name="Meng A."/>
            <person name="Brown T."/>
            <person name="Cohen L."/>
        </authorList>
    </citation>
    <scope>NUCLEOTIDE SEQUENCE</scope>
</reference>
<gene>
    <name evidence="3" type="ORF">NSCI0253_LOCUS34097</name>
</gene>
<accession>A0A7S1FDS9</accession>
<organism evidence="3">
    <name type="scientific">Noctiluca scintillans</name>
    <name type="common">Sea sparkle</name>
    <name type="synonym">Red tide dinoflagellate</name>
    <dbReference type="NCBI Taxonomy" id="2966"/>
    <lineage>
        <taxon>Eukaryota</taxon>
        <taxon>Sar</taxon>
        <taxon>Alveolata</taxon>
        <taxon>Dinophyceae</taxon>
        <taxon>Noctilucales</taxon>
        <taxon>Noctilucaceae</taxon>
        <taxon>Noctiluca</taxon>
    </lineage>
</organism>
<evidence type="ECO:0000256" key="1">
    <source>
        <dbReference type="SAM" id="Phobius"/>
    </source>
</evidence>
<feature type="transmembrane region" description="Helical" evidence="1">
    <location>
        <begin position="152"/>
        <end position="172"/>
    </location>
</feature>
<feature type="domain" description="Fatty acid hydroxylase" evidence="2">
    <location>
        <begin position="155"/>
        <end position="297"/>
    </location>
</feature>
<feature type="transmembrane region" description="Helical" evidence="1">
    <location>
        <begin position="76"/>
        <end position="97"/>
    </location>
</feature>
<proteinExistence type="predicted"/>
<dbReference type="GO" id="GO:0008610">
    <property type="term" value="P:lipid biosynthetic process"/>
    <property type="evidence" value="ECO:0007669"/>
    <property type="project" value="InterPro"/>
</dbReference>